<evidence type="ECO:0000313" key="1">
    <source>
        <dbReference type="Proteomes" id="UP000790787"/>
    </source>
</evidence>
<dbReference type="PaxDb" id="4097-A0A1S4C4S9"/>
<dbReference type="OMA" id="DYSNEEM"/>
<dbReference type="AlphaFoldDB" id="A0A1S4C4S9"/>
<protein>
    <recommendedName>
        <fullName evidence="3">UBN2 domain-containing protein</fullName>
    </recommendedName>
</protein>
<dbReference type="Pfam" id="PF14223">
    <property type="entry name" value="Retrotran_gag_2"/>
    <property type="match status" value="1"/>
</dbReference>
<gene>
    <name evidence="2" type="primary">LOC107815074</name>
</gene>
<evidence type="ECO:0008006" key="3">
    <source>
        <dbReference type="Google" id="ProtNLM"/>
    </source>
</evidence>
<dbReference type="OrthoDB" id="1698982at2759"/>
<dbReference type="GeneID" id="107815074"/>
<sequence>MAIIKKGDYPISAPKSDKKMDGQTSTNPIGIDDYSNEEMAMIQVNVKARNLLYNTINDEEYDKILNCDIVKEMWDKLEVTYEGTSKVKKIRIHLFIHDYELFQIKKDESIEEVFARFNKIIGDLKAFGKSYSSGKNV</sequence>
<reference evidence="1" key="1">
    <citation type="journal article" date="2014" name="Nat. Commun.">
        <title>The tobacco genome sequence and its comparison with those of tomato and potato.</title>
        <authorList>
            <person name="Sierro N."/>
            <person name="Battey J.N."/>
            <person name="Ouadi S."/>
            <person name="Bakaher N."/>
            <person name="Bovet L."/>
            <person name="Willig A."/>
            <person name="Goepfert S."/>
            <person name="Peitsch M.C."/>
            <person name="Ivanov N.V."/>
        </authorList>
    </citation>
    <scope>NUCLEOTIDE SEQUENCE [LARGE SCALE GENOMIC DNA]</scope>
</reference>
<dbReference type="Proteomes" id="UP000790787">
    <property type="component" value="Chromosome 14"/>
</dbReference>
<dbReference type="KEGG" id="nta:107815074"/>
<organism evidence="1 2">
    <name type="scientific">Nicotiana tabacum</name>
    <name type="common">Common tobacco</name>
    <dbReference type="NCBI Taxonomy" id="4097"/>
    <lineage>
        <taxon>Eukaryota</taxon>
        <taxon>Viridiplantae</taxon>
        <taxon>Streptophyta</taxon>
        <taxon>Embryophyta</taxon>
        <taxon>Tracheophyta</taxon>
        <taxon>Spermatophyta</taxon>
        <taxon>Magnoliopsida</taxon>
        <taxon>eudicotyledons</taxon>
        <taxon>Gunneridae</taxon>
        <taxon>Pentapetalae</taxon>
        <taxon>asterids</taxon>
        <taxon>lamiids</taxon>
        <taxon>Solanales</taxon>
        <taxon>Solanaceae</taxon>
        <taxon>Nicotianoideae</taxon>
        <taxon>Nicotianeae</taxon>
        <taxon>Nicotiana</taxon>
    </lineage>
</organism>
<accession>A0A1S4C4S9</accession>
<proteinExistence type="predicted"/>
<evidence type="ECO:0000313" key="2">
    <source>
        <dbReference type="RefSeq" id="XP_016496074.1"/>
    </source>
</evidence>
<dbReference type="RefSeq" id="XP_016496074.1">
    <property type="nucleotide sequence ID" value="XM_016640588.1"/>
</dbReference>
<reference evidence="2" key="2">
    <citation type="submission" date="2025-08" db="UniProtKB">
        <authorList>
            <consortium name="RefSeq"/>
        </authorList>
    </citation>
    <scope>IDENTIFICATION</scope>
</reference>
<name>A0A1S4C4S9_TOBAC</name>
<dbReference type="PANTHER" id="PTHR34676">
    <property type="entry name" value="DUF4219 DOMAIN-CONTAINING PROTEIN-RELATED"/>
    <property type="match status" value="1"/>
</dbReference>
<dbReference type="PANTHER" id="PTHR34676:SF28">
    <property type="entry name" value="ZINC FINGER, CCHC-TYPE, RIBONUCLEASE H-LIKE DOMAIN, GAG-PRE-INTEGRASE DOMAIN PROTEIN-RELATED"/>
    <property type="match status" value="1"/>
</dbReference>
<keyword evidence="1" id="KW-1185">Reference proteome</keyword>